<dbReference type="Proteomes" id="UP000252189">
    <property type="component" value="Unassembled WGS sequence"/>
</dbReference>
<dbReference type="AlphaFoldDB" id="A0A368NDV2"/>
<dbReference type="PROSITE" id="PS51257">
    <property type="entry name" value="PROKAR_LIPOPROTEIN"/>
    <property type="match status" value="1"/>
</dbReference>
<dbReference type="InterPro" id="IPR006311">
    <property type="entry name" value="TAT_signal"/>
</dbReference>
<name>A0A368NDV2_9EURY</name>
<feature type="compositionally biased region" description="Low complexity" evidence="1">
    <location>
        <begin position="36"/>
        <end position="49"/>
    </location>
</feature>
<dbReference type="EMBL" id="QPHM01000001">
    <property type="protein sequence ID" value="RCU48668.1"/>
    <property type="molecule type" value="Genomic_DNA"/>
</dbReference>
<keyword evidence="3" id="KW-1185">Reference proteome</keyword>
<accession>A0A368NDV2</accession>
<evidence type="ECO:0000256" key="1">
    <source>
        <dbReference type="SAM" id="MobiDB-lite"/>
    </source>
</evidence>
<reference evidence="2 3" key="1">
    <citation type="submission" date="2018-07" db="EMBL/GenBank/DDBJ databases">
        <title>Genome sequences of Haloplanus salinus JCM 18368T.</title>
        <authorList>
            <person name="Kim Y.B."/>
            <person name="Roh S.W."/>
        </authorList>
    </citation>
    <scope>NUCLEOTIDE SEQUENCE [LARGE SCALE GENOMIC DNA]</scope>
    <source>
        <strain evidence="2 3">JCM 18368</strain>
    </source>
</reference>
<evidence type="ECO:0000313" key="2">
    <source>
        <dbReference type="EMBL" id="RCU48668.1"/>
    </source>
</evidence>
<proteinExistence type="predicted"/>
<evidence type="ECO:0000313" key="3">
    <source>
        <dbReference type="Proteomes" id="UP000252189"/>
    </source>
</evidence>
<dbReference type="PROSITE" id="PS51318">
    <property type="entry name" value="TAT"/>
    <property type="match status" value="1"/>
</dbReference>
<gene>
    <name evidence="2" type="ORF">DU504_09840</name>
</gene>
<protein>
    <submittedName>
        <fullName evidence="2">Uncharacterized protein</fullName>
    </submittedName>
</protein>
<sequence>MSRYTRRRLMLLVTAAGAGLAGCTSPAEPSADDADTTSVTSATTGETGTAADELDLREANVVAVAVEPAAGGHRFDVTLHHDDDGEEGYANWWQVETLDGERLGRRDLAHPHGTREFTRSATVSVPDGTTCVVVRGHDRTHGYGGRVILVNVATGATTAVRQGPEREPMDGRACQ</sequence>
<comment type="caution">
    <text evidence="2">The sequence shown here is derived from an EMBL/GenBank/DDBJ whole genome shotgun (WGS) entry which is preliminary data.</text>
</comment>
<organism evidence="2 3">
    <name type="scientific">Haloplanus salinus</name>
    <dbReference type="NCBI Taxonomy" id="1126245"/>
    <lineage>
        <taxon>Archaea</taxon>
        <taxon>Methanobacteriati</taxon>
        <taxon>Methanobacteriota</taxon>
        <taxon>Stenosarchaea group</taxon>
        <taxon>Halobacteria</taxon>
        <taxon>Halobacteriales</taxon>
        <taxon>Haloferacaceae</taxon>
        <taxon>Haloplanus</taxon>
    </lineage>
</organism>
<dbReference type="RefSeq" id="WP_114450299.1">
    <property type="nucleotide sequence ID" value="NZ_QPHM01000001.1"/>
</dbReference>
<feature type="region of interest" description="Disordered" evidence="1">
    <location>
        <begin position="21"/>
        <end position="49"/>
    </location>
</feature>